<feature type="domain" description="HTH cro/C1-type" evidence="1">
    <location>
        <begin position="15"/>
        <end position="67"/>
    </location>
</feature>
<protein>
    <recommendedName>
        <fullName evidence="1">HTH cro/C1-type domain-containing protein</fullName>
    </recommendedName>
</protein>
<sequence length="73" mass="8185">MAAPQPEPGRSRLPELLKANRMKQVDLANYLDVSPALISRIIAGERLFSYPLAARAAFKLGCTMEELHEWDLC</sequence>
<dbReference type="SUPFAM" id="SSF47413">
    <property type="entry name" value="lambda repressor-like DNA-binding domains"/>
    <property type="match status" value="1"/>
</dbReference>
<evidence type="ECO:0000313" key="3">
    <source>
        <dbReference type="Proteomes" id="UP000094974"/>
    </source>
</evidence>
<dbReference type="Proteomes" id="UP000094974">
    <property type="component" value="Unassembled WGS sequence"/>
</dbReference>
<organism evidence="2 3">
    <name type="scientific">Paenibacillus polymyxa</name>
    <name type="common">Bacillus polymyxa</name>
    <dbReference type="NCBI Taxonomy" id="1406"/>
    <lineage>
        <taxon>Bacteria</taxon>
        <taxon>Bacillati</taxon>
        <taxon>Bacillota</taxon>
        <taxon>Bacilli</taxon>
        <taxon>Bacillales</taxon>
        <taxon>Paenibacillaceae</taxon>
        <taxon>Paenibacillus</taxon>
    </lineage>
</organism>
<comment type="caution">
    <text evidence="2">The sequence shown here is derived from an EMBL/GenBank/DDBJ whole genome shotgun (WGS) entry which is preliminary data.</text>
</comment>
<keyword evidence="3" id="KW-1185">Reference proteome</keyword>
<reference evidence="3" key="1">
    <citation type="submission" date="2016-05" db="EMBL/GenBank/DDBJ databases">
        <title>Whole genome shotgun sequencing of cultured foodborne pathogen.</title>
        <authorList>
            <person name="Zheng J."/>
            <person name="Timme R."/>
            <person name="Allard M."/>
            <person name="Strain E."/>
            <person name="Luo Y."/>
            <person name="Brown E."/>
        </authorList>
    </citation>
    <scope>NUCLEOTIDE SEQUENCE [LARGE SCALE GENOMIC DNA]</scope>
    <source>
        <strain evidence="3">CFSAN034343</strain>
    </source>
</reference>
<dbReference type="CDD" id="cd00093">
    <property type="entry name" value="HTH_XRE"/>
    <property type="match status" value="1"/>
</dbReference>
<dbReference type="SMART" id="SM00530">
    <property type="entry name" value="HTH_XRE"/>
    <property type="match status" value="1"/>
</dbReference>
<dbReference type="InterPro" id="IPR001387">
    <property type="entry name" value="Cro/C1-type_HTH"/>
</dbReference>
<dbReference type="Pfam" id="PF01381">
    <property type="entry name" value="HTH_3"/>
    <property type="match status" value="1"/>
</dbReference>
<dbReference type="RefSeq" id="WP_064795221.1">
    <property type="nucleotide sequence ID" value="NZ_CP097767.1"/>
</dbReference>
<accession>A0ABX2ZBX1</accession>
<name>A0ABX2ZBX1_PAEPO</name>
<dbReference type="InterPro" id="IPR010982">
    <property type="entry name" value="Lambda_DNA-bd_dom_sf"/>
</dbReference>
<dbReference type="Gene3D" id="1.10.260.40">
    <property type="entry name" value="lambda repressor-like DNA-binding domains"/>
    <property type="match status" value="1"/>
</dbReference>
<dbReference type="EMBL" id="LYND01000129">
    <property type="protein sequence ID" value="ODA08493.1"/>
    <property type="molecule type" value="Genomic_DNA"/>
</dbReference>
<proteinExistence type="predicted"/>
<evidence type="ECO:0000313" key="2">
    <source>
        <dbReference type="EMBL" id="ODA08493.1"/>
    </source>
</evidence>
<dbReference type="PROSITE" id="PS50943">
    <property type="entry name" value="HTH_CROC1"/>
    <property type="match status" value="1"/>
</dbReference>
<evidence type="ECO:0000259" key="1">
    <source>
        <dbReference type="PROSITE" id="PS50943"/>
    </source>
</evidence>
<gene>
    <name evidence="2" type="ORF">A7312_03525</name>
</gene>